<evidence type="ECO:0000313" key="3">
    <source>
        <dbReference type="Proteomes" id="UP000007148"/>
    </source>
</evidence>
<dbReference type="Gene3D" id="3.60.10.10">
    <property type="entry name" value="Endonuclease/exonuclease/phosphatase"/>
    <property type="match status" value="1"/>
</dbReference>
<dbReference type="Proteomes" id="UP000007148">
    <property type="component" value="Unassembled WGS sequence"/>
</dbReference>
<dbReference type="GO" id="GO:0046856">
    <property type="term" value="P:phosphatidylinositol dephosphorylation"/>
    <property type="evidence" value="ECO:0007669"/>
    <property type="project" value="InterPro"/>
</dbReference>
<dbReference type="Gene3D" id="2.60.40.10">
    <property type="entry name" value="Immunoglobulins"/>
    <property type="match status" value="1"/>
</dbReference>
<accession>G4TMU2</accession>
<dbReference type="SMART" id="SM00128">
    <property type="entry name" value="IPPc"/>
    <property type="match status" value="1"/>
</dbReference>
<name>G4TMU2_SERID</name>
<comment type="caution">
    <text evidence="2">The sequence shown here is derived from an EMBL/GenBank/DDBJ whole genome shotgun (WGS) entry which is preliminary data.</text>
</comment>
<keyword evidence="3" id="KW-1185">Reference proteome</keyword>
<dbReference type="STRING" id="1109443.G4TMU2"/>
<evidence type="ECO:0000259" key="1">
    <source>
        <dbReference type="SMART" id="SM00128"/>
    </source>
</evidence>
<proteinExistence type="predicted"/>
<dbReference type="InterPro" id="IPR013783">
    <property type="entry name" value="Ig-like_fold"/>
</dbReference>
<protein>
    <submittedName>
        <fullName evidence="2">Related to inositol 5-phosphatase 4</fullName>
    </submittedName>
</protein>
<dbReference type="AlphaFoldDB" id="G4TMU2"/>
<dbReference type="InParanoid" id="G4TMU2"/>
<dbReference type="InterPro" id="IPR046985">
    <property type="entry name" value="IP5"/>
</dbReference>
<dbReference type="InterPro" id="IPR036691">
    <property type="entry name" value="Endo/exonu/phosph_ase_sf"/>
</dbReference>
<dbReference type="OrthoDB" id="7862313at2759"/>
<dbReference type="InterPro" id="IPR048869">
    <property type="entry name" value="OCRL-1_2_ASH"/>
</dbReference>
<dbReference type="GO" id="GO:0004439">
    <property type="term" value="F:phosphatidylinositol-4,5-bisphosphate 5-phosphatase activity"/>
    <property type="evidence" value="ECO:0007669"/>
    <property type="project" value="TreeGrafter"/>
</dbReference>
<feature type="domain" description="Inositol polyphosphate-related phosphatase" evidence="1">
    <location>
        <begin position="223"/>
        <end position="576"/>
    </location>
</feature>
<dbReference type="SUPFAM" id="SSF48350">
    <property type="entry name" value="GTPase activation domain, GAP"/>
    <property type="match status" value="1"/>
</dbReference>
<dbReference type="EMBL" id="CAFZ01000175">
    <property type="protein sequence ID" value="CCA72635.1"/>
    <property type="molecule type" value="Genomic_DNA"/>
</dbReference>
<sequence length="889" mass="98649">MATSPNANEIVTRLLRGSEKATLVIDTRPRTARDGASLQTTQEPGSTYIRKTRRVIAVVSHDSNGALYGGLFIFKWSGDALVLVDTFALSASFEIHVSQVTSSTSPTSTNAPLKSSVAHCLVNILSDGREFAFVCQEDQAVALERECRKLQSLTMTSEMRAESTQSWLAAYSPPIEDQRIDDLALSTAFAGSPGDEDGDAILIRDHWIQQQILASRDAFSSPHKLRLRVGTFNVNGRLPDASIKSWVQHMGPSADRRKPGILDSPDMLIFGFQELDLSTSALIYSTSTLLEDTWTSAIMNCLEDTGGSYVKFASCQLVGMLILAFVRKGQRPYISEISTTYLGVGIMGLMGNKGGVGLRFRFRNTVITVVASHLAAHDGMMQKRNEDHREICNRMHFPLRAATPAEAAEPLRPVSSSIFESDVLIWMVNCLLYLDNSDRAYLNYRIELPFEDVMEQIVESVAPRDLVELLQFDEVRGVVTFCSPLTTSIAKCLKETQASIQLFQRNADYFPPTYRYLLNGTTIDSKRRPAWTDRILSLAHPESSLQQTKYESHPNTLLSDHKPVSADFDLETRSVDPELQRSSIATILSSMSRLPTQANSAPRLSLSSKVVEFGNLRYLETSTQFVEILNKSDRPCAYRIISPIEGGLIAPHWLKISPIYGIIAPHQSITLTLTVFIDTSAATELNVGSGELDTTIVLHVEHGVDYFLAVNGRFLHTCFARSLESLACLPQSARYTAGFSKANETRPSTIPKELMRVIDWLMSHPIEDRSNELFATSSDLELLSLIREANTEDPFPFEDETRWSSVDITLAFAEVLVLFFAALPNGMVPSSAYPIITGAAEEDDSELLEHLSPVSVNVWVTLFAFLQFACLQTSRQEVEAKRIGECRPL</sequence>
<dbReference type="SUPFAM" id="SSF56219">
    <property type="entry name" value="DNase I-like"/>
    <property type="match status" value="1"/>
</dbReference>
<dbReference type="eggNOG" id="KOG0565">
    <property type="taxonomic scope" value="Eukaryota"/>
</dbReference>
<reference evidence="2 3" key="1">
    <citation type="journal article" date="2011" name="PLoS Pathog.">
        <title>Endophytic Life Strategies Decoded by Genome and Transcriptome Analyses of the Mutualistic Root Symbiont Piriformospora indica.</title>
        <authorList>
            <person name="Zuccaro A."/>
            <person name="Lahrmann U."/>
            <person name="Guldener U."/>
            <person name="Langen G."/>
            <person name="Pfiffi S."/>
            <person name="Biedenkopf D."/>
            <person name="Wong P."/>
            <person name="Samans B."/>
            <person name="Grimm C."/>
            <person name="Basiewicz M."/>
            <person name="Murat C."/>
            <person name="Martin F."/>
            <person name="Kogel K.H."/>
        </authorList>
    </citation>
    <scope>NUCLEOTIDE SEQUENCE [LARGE SCALE GENOMIC DNA]</scope>
    <source>
        <strain evidence="2 3">DSM 11827</strain>
    </source>
</reference>
<dbReference type="InterPro" id="IPR008936">
    <property type="entry name" value="Rho_GTPase_activation_prot"/>
</dbReference>
<evidence type="ECO:0000313" key="2">
    <source>
        <dbReference type="EMBL" id="CCA72635.1"/>
    </source>
</evidence>
<dbReference type="PANTHER" id="PTHR11200:SF300">
    <property type="entry name" value="TYPE II INOSITOL 1,4,5-TRISPHOSPHATE 5-PHOSPHATASE"/>
    <property type="match status" value="1"/>
</dbReference>
<dbReference type="PANTHER" id="PTHR11200">
    <property type="entry name" value="INOSITOL 5-PHOSPHATASE"/>
    <property type="match status" value="1"/>
</dbReference>
<dbReference type="Pfam" id="PF22669">
    <property type="entry name" value="Exo_endo_phos2"/>
    <property type="match status" value="1"/>
</dbReference>
<gene>
    <name evidence="2" type="ORF">PIIN_06572</name>
</gene>
<dbReference type="OMA" id="VREDAWC"/>
<dbReference type="HOGENOM" id="CLU_006779_0_0_1"/>
<organism evidence="2 3">
    <name type="scientific">Serendipita indica (strain DSM 11827)</name>
    <name type="common">Root endophyte fungus</name>
    <name type="synonym">Piriformospora indica</name>
    <dbReference type="NCBI Taxonomy" id="1109443"/>
    <lineage>
        <taxon>Eukaryota</taxon>
        <taxon>Fungi</taxon>
        <taxon>Dikarya</taxon>
        <taxon>Basidiomycota</taxon>
        <taxon>Agaricomycotina</taxon>
        <taxon>Agaricomycetes</taxon>
        <taxon>Sebacinales</taxon>
        <taxon>Serendipitaceae</taxon>
        <taxon>Serendipita</taxon>
    </lineage>
</organism>
<dbReference type="Pfam" id="PF21310">
    <property type="entry name" value="OCRL-like_ASH"/>
    <property type="match status" value="1"/>
</dbReference>
<dbReference type="InterPro" id="IPR000300">
    <property type="entry name" value="IPPc"/>
</dbReference>
<dbReference type="Gene3D" id="1.10.555.10">
    <property type="entry name" value="Rho GTPase activation protein"/>
    <property type="match status" value="1"/>
</dbReference>